<gene>
    <name evidence="1" type="ORF">BBRV_LOCUS186</name>
</gene>
<evidence type="ECO:0000313" key="1">
    <source>
        <dbReference type="EMBL" id="CAD1527674.1"/>
    </source>
</evidence>
<accession>A0A6V7HLC0</accession>
<proteinExistence type="predicted"/>
<dbReference type="EMBL" id="CADCXW020000001">
    <property type="protein sequence ID" value="CAD1527674.1"/>
    <property type="molecule type" value="Genomic_DNA"/>
</dbReference>
<name>A0A6V7HLC0_9HYME</name>
<dbReference type="AlphaFoldDB" id="A0A6V7HLC0"/>
<organism evidence="1">
    <name type="scientific">Bracon brevicornis</name>
    <dbReference type="NCBI Taxonomy" id="1563983"/>
    <lineage>
        <taxon>Eukaryota</taxon>
        <taxon>Metazoa</taxon>
        <taxon>Ecdysozoa</taxon>
        <taxon>Arthropoda</taxon>
        <taxon>Hexapoda</taxon>
        <taxon>Insecta</taxon>
        <taxon>Pterygota</taxon>
        <taxon>Neoptera</taxon>
        <taxon>Endopterygota</taxon>
        <taxon>Hymenoptera</taxon>
        <taxon>Apocrita</taxon>
        <taxon>Ichneumonoidea</taxon>
        <taxon>Braconidae</taxon>
        <taxon>Braconinae</taxon>
        <taxon>Bracon</taxon>
    </lineage>
</organism>
<protein>
    <submittedName>
        <fullName evidence="1">Uncharacterized protein</fullName>
    </submittedName>
</protein>
<reference evidence="1" key="1">
    <citation type="submission" date="2020-07" db="EMBL/GenBank/DDBJ databases">
        <authorList>
            <person name="Ferguson B K."/>
        </authorList>
    </citation>
    <scope>NUCLEOTIDE SEQUENCE</scope>
    <source>
        <strain evidence="1">L06</strain>
    </source>
</reference>
<sequence>MWGNALSWALLGDDNKISEWDYLNFDISPKMSILSMVDIVADAALQLPSADAYVMESEGYAALGKMKPSIYQFHLMRQQLLAIIISTLKMRTRMNKG</sequence>